<dbReference type="PANTHER" id="PTHR43133:SF62">
    <property type="entry name" value="RNA POLYMERASE SIGMA FACTOR SIGZ"/>
    <property type="match status" value="1"/>
</dbReference>
<evidence type="ECO:0000313" key="9">
    <source>
        <dbReference type="Proteomes" id="UP001232343"/>
    </source>
</evidence>
<evidence type="ECO:0000256" key="2">
    <source>
        <dbReference type="ARBA" id="ARBA00023015"/>
    </source>
</evidence>
<dbReference type="PANTHER" id="PTHR43133">
    <property type="entry name" value="RNA POLYMERASE ECF-TYPE SIGMA FACTO"/>
    <property type="match status" value="1"/>
</dbReference>
<dbReference type="InterPro" id="IPR039425">
    <property type="entry name" value="RNA_pol_sigma-70-like"/>
</dbReference>
<keyword evidence="9" id="KW-1185">Reference proteome</keyword>
<evidence type="ECO:0000256" key="1">
    <source>
        <dbReference type="ARBA" id="ARBA00010641"/>
    </source>
</evidence>
<gene>
    <name evidence="8" type="ORF">J2S14_003438</name>
</gene>
<dbReference type="SUPFAM" id="SSF88946">
    <property type="entry name" value="Sigma2 domain of RNA polymerase sigma factors"/>
    <property type="match status" value="1"/>
</dbReference>
<evidence type="ECO:0000313" key="8">
    <source>
        <dbReference type="EMBL" id="MDQ0344594.1"/>
    </source>
</evidence>
<name>A0ABU0D844_9BACI</name>
<dbReference type="EMBL" id="JAUSUO010000010">
    <property type="protein sequence ID" value="MDQ0344594.1"/>
    <property type="molecule type" value="Genomic_DNA"/>
</dbReference>
<feature type="domain" description="RNA polymerase sigma-70 region 2" evidence="6">
    <location>
        <begin position="26"/>
        <end position="93"/>
    </location>
</feature>
<proteinExistence type="inferred from homology"/>
<organism evidence="8 9">
    <name type="scientific">Lederbergia wuyishanensis</name>
    <dbReference type="NCBI Taxonomy" id="1347903"/>
    <lineage>
        <taxon>Bacteria</taxon>
        <taxon>Bacillati</taxon>
        <taxon>Bacillota</taxon>
        <taxon>Bacilli</taxon>
        <taxon>Bacillales</taxon>
        <taxon>Bacillaceae</taxon>
        <taxon>Lederbergia</taxon>
    </lineage>
</organism>
<feature type="domain" description="RNA polymerase sigma-70 region 4" evidence="7">
    <location>
        <begin position="131"/>
        <end position="180"/>
    </location>
</feature>
<keyword evidence="5" id="KW-0804">Transcription</keyword>
<comment type="similarity">
    <text evidence="1">Belongs to the sigma-70 factor family. ECF subfamily.</text>
</comment>
<dbReference type="InterPro" id="IPR013324">
    <property type="entry name" value="RNA_pol_sigma_r3/r4-like"/>
</dbReference>
<dbReference type="Gene3D" id="1.10.10.10">
    <property type="entry name" value="Winged helix-like DNA-binding domain superfamily/Winged helix DNA-binding domain"/>
    <property type="match status" value="1"/>
</dbReference>
<dbReference type="InterPro" id="IPR036388">
    <property type="entry name" value="WH-like_DNA-bd_sf"/>
</dbReference>
<protein>
    <submittedName>
        <fullName evidence="8">RNA polymerase sigma-70 factor (ECF subfamily)</fullName>
    </submittedName>
</protein>
<keyword evidence="4" id="KW-0238">DNA-binding</keyword>
<dbReference type="Proteomes" id="UP001232343">
    <property type="component" value="Unassembled WGS sequence"/>
</dbReference>
<keyword evidence="2" id="KW-0805">Transcription regulation</keyword>
<evidence type="ECO:0000259" key="6">
    <source>
        <dbReference type="Pfam" id="PF04542"/>
    </source>
</evidence>
<dbReference type="SUPFAM" id="SSF88659">
    <property type="entry name" value="Sigma3 and sigma4 domains of RNA polymerase sigma factors"/>
    <property type="match status" value="1"/>
</dbReference>
<dbReference type="Pfam" id="PF04545">
    <property type="entry name" value="Sigma70_r4"/>
    <property type="match status" value="1"/>
</dbReference>
<evidence type="ECO:0000259" key="7">
    <source>
        <dbReference type="Pfam" id="PF04545"/>
    </source>
</evidence>
<dbReference type="InterPro" id="IPR007627">
    <property type="entry name" value="RNA_pol_sigma70_r2"/>
</dbReference>
<evidence type="ECO:0000256" key="5">
    <source>
        <dbReference type="ARBA" id="ARBA00023163"/>
    </source>
</evidence>
<dbReference type="RefSeq" id="WP_244682871.1">
    <property type="nucleotide sequence ID" value="NZ_JALIRM010000013.1"/>
</dbReference>
<dbReference type="InterPro" id="IPR014284">
    <property type="entry name" value="RNA_pol_sigma-70_dom"/>
</dbReference>
<comment type="caution">
    <text evidence="8">The sequence shown here is derived from an EMBL/GenBank/DDBJ whole genome shotgun (WGS) entry which is preliminary data.</text>
</comment>
<dbReference type="Pfam" id="PF04542">
    <property type="entry name" value="Sigma70_r2"/>
    <property type="match status" value="1"/>
</dbReference>
<dbReference type="InterPro" id="IPR007630">
    <property type="entry name" value="RNA_pol_sigma70_r4"/>
</dbReference>
<dbReference type="NCBIfam" id="TIGR02937">
    <property type="entry name" value="sigma70-ECF"/>
    <property type="match status" value="1"/>
</dbReference>
<accession>A0ABU0D844</accession>
<evidence type="ECO:0000256" key="3">
    <source>
        <dbReference type="ARBA" id="ARBA00023082"/>
    </source>
</evidence>
<dbReference type="Gene3D" id="1.10.1740.10">
    <property type="match status" value="1"/>
</dbReference>
<keyword evidence="3" id="KW-0731">Sigma factor</keyword>
<reference evidence="8 9" key="1">
    <citation type="submission" date="2023-07" db="EMBL/GenBank/DDBJ databases">
        <title>Genomic Encyclopedia of Type Strains, Phase IV (KMG-IV): sequencing the most valuable type-strain genomes for metagenomic binning, comparative biology and taxonomic classification.</title>
        <authorList>
            <person name="Goeker M."/>
        </authorList>
    </citation>
    <scope>NUCLEOTIDE SEQUENCE [LARGE SCALE GENOMIC DNA]</scope>
    <source>
        <strain evidence="8 9">DSM 27848</strain>
    </source>
</reference>
<sequence>MSNVSVDSCNLLEGIANGSVDAFELFYDRYYAFVYSVAYNLLKDKLEAEDICHDIFIEISNKAHTYEPSKGSVEAWLAIRTRSRCVDLIRKKREVLSDEVEKKKENTSIESYIPVEEKVIRNLDKELIVNALNKLPFPQKNAIYGSYFQQFTQKELAGYLKMPLGTVKSLVRYGIKNLRKELLSQKDFNSLKGDEKS</sequence>
<dbReference type="InterPro" id="IPR013325">
    <property type="entry name" value="RNA_pol_sigma_r2"/>
</dbReference>
<evidence type="ECO:0000256" key="4">
    <source>
        <dbReference type="ARBA" id="ARBA00023125"/>
    </source>
</evidence>